<proteinExistence type="predicted"/>
<accession>A0ABM6BFM6</accession>
<dbReference type="EMBL" id="CP013480">
    <property type="protein sequence ID" value="ANI21844.1"/>
    <property type="molecule type" value="Genomic_DNA"/>
</dbReference>
<sequence length="94" mass="10986">MSIQVYSMNLSTRLGSITVWTDTHVLRVLFKAEQEGMGKPASLYQPCGHVRLTTKIQRKISDHSAHRLHFQYRKETRIDRRFSILNRPGLSIIY</sequence>
<organism evidence="1 2">
    <name type="scientific">Pandoraea norimbergensis</name>
    <dbReference type="NCBI Taxonomy" id="93219"/>
    <lineage>
        <taxon>Bacteria</taxon>
        <taxon>Pseudomonadati</taxon>
        <taxon>Pseudomonadota</taxon>
        <taxon>Betaproteobacteria</taxon>
        <taxon>Burkholderiales</taxon>
        <taxon>Burkholderiaceae</taxon>
        <taxon>Pandoraea</taxon>
    </lineage>
</organism>
<keyword evidence="2" id="KW-1185">Reference proteome</keyword>
<gene>
    <name evidence="1" type="ORF">AT302_27095</name>
</gene>
<reference evidence="2" key="1">
    <citation type="submission" date="2015-12" db="EMBL/GenBank/DDBJ databases">
        <title>Complete genome sequence of Pandoraea norimbergensis DSM 11628.</title>
        <authorList>
            <person name="Ee R."/>
            <person name="Lim Y.-L."/>
            <person name="Yong D."/>
            <person name="Yin W.-F."/>
            <person name="Chan K.-G."/>
        </authorList>
    </citation>
    <scope>NUCLEOTIDE SEQUENCE [LARGE SCALE GENOMIC DNA]</scope>
    <source>
        <strain evidence="2">DSM 11628</strain>
    </source>
</reference>
<evidence type="ECO:0008006" key="3">
    <source>
        <dbReference type="Google" id="ProtNLM"/>
    </source>
</evidence>
<protein>
    <recommendedName>
        <fullName evidence="3">Transposase DDE domain-containing protein</fullName>
    </recommendedName>
</protein>
<dbReference type="Proteomes" id="UP000060277">
    <property type="component" value="Chromosome"/>
</dbReference>
<name>A0ABM6BFM6_9BURK</name>
<evidence type="ECO:0000313" key="2">
    <source>
        <dbReference type="Proteomes" id="UP000060277"/>
    </source>
</evidence>
<evidence type="ECO:0000313" key="1">
    <source>
        <dbReference type="EMBL" id="ANI21844.1"/>
    </source>
</evidence>